<evidence type="ECO:0000256" key="1">
    <source>
        <dbReference type="SAM" id="MobiDB-lite"/>
    </source>
</evidence>
<feature type="region of interest" description="Disordered" evidence="1">
    <location>
        <begin position="75"/>
        <end position="106"/>
    </location>
</feature>
<accession>A0A7J0GW01</accession>
<name>A0A7J0GW01_9ERIC</name>
<organism evidence="2 3">
    <name type="scientific">Actinidia rufa</name>
    <dbReference type="NCBI Taxonomy" id="165716"/>
    <lineage>
        <taxon>Eukaryota</taxon>
        <taxon>Viridiplantae</taxon>
        <taxon>Streptophyta</taxon>
        <taxon>Embryophyta</taxon>
        <taxon>Tracheophyta</taxon>
        <taxon>Spermatophyta</taxon>
        <taxon>Magnoliopsida</taxon>
        <taxon>eudicotyledons</taxon>
        <taxon>Gunneridae</taxon>
        <taxon>Pentapetalae</taxon>
        <taxon>asterids</taxon>
        <taxon>Ericales</taxon>
        <taxon>Actinidiaceae</taxon>
        <taxon>Actinidia</taxon>
    </lineage>
</organism>
<protein>
    <submittedName>
        <fullName evidence="2">Uncharacterized protein</fullName>
    </submittedName>
</protein>
<sequence length="106" mass="11562">MQTLFNTSLARVEVPIKLSLRSELGGPLCRSSEQSLSKINIVRAKAFVTYKVPLLNELGTILRWKLGRGATADSIPKGCHGTEGDLNVRVPSDSPHARMETSTVDE</sequence>
<dbReference type="EMBL" id="BJWL01000024">
    <property type="protein sequence ID" value="GFZ15027.1"/>
    <property type="molecule type" value="Genomic_DNA"/>
</dbReference>
<keyword evidence="3" id="KW-1185">Reference proteome</keyword>
<evidence type="ECO:0000313" key="2">
    <source>
        <dbReference type="EMBL" id="GFZ15027.1"/>
    </source>
</evidence>
<dbReference type="Proteomes" id="UP000585474">
    <property type="component" value="Unassembled WGS sequence"/>
</dbReference>
<dbReference type="AlphaFoldDB" id="A0A7J0GW01"/>
<proteinExistence type="predicted"/>
<evidence type="ECO:0000313" key="3">
    <source>
        <dbReference type="Proteomes" id="UP000585474"/>
    </source>
</evidence>
<reference evidence="2 3" key="1">
    <citation type="submission" date="2019-07" db="EMBL/GenBank/DDBJ databases">
        <title>De Novo Assembly of kiwifruit Actinidia rufa.</title>
        <authorList>
            <person name="Sugita-Konishi S."/>
            <person name="Sato K."/>
            <person name="Mori E."/>
            <person name="Abe Y."/>
            <person name="Kisaki G."/>
            <person name="Hamano K."/>
            <person name="Suezawa K."/>
            <person name="Otani M."/>
            <person name="Fukuda T."/>
            <person name="Manabe T."/>
            <person name="Gomi K."/>
            <person name="Tabuchi M."/>
            <person name="Akimitsu K."/>
            <person name="Kataoka I."/>
        </authorList>
    </citation>
    <scope>NUCLEOTIDE SEQUENCE [LARGE SCALE GENOMIC DNA]</scope>
    <source>
        <strain evidence="3">cv. Fuchu</strain>
    </source>
</reference>
<comment type="caution">
    <text evidence="2">The sequence shown here is derived from an EMBL/GenBank/DDBJ whole genome shotgun (WGS) entry which is preliminary data.</text>
</comment>
<gene>
    <name evidence="2" type="ORF">Acr_24g0012170</name>
</gene>